<evidence type="ECO:0000313" key="3">
    <source>
        <dbReference type="Proteomes" id="UP001318682"/>
    </source>
</evidence>
<proteinExistence type="predicted"/>
<evidence type="ECO:0008006" key="4">
    <source>
        <dbReference type="Google" id="ProtNLM"/>
    </source>
</evidence>
<dbReference type="RefSeq" id="WP_187429715.1">
    <property type="nucleotide sequence ID" value="NZ_CP143423.1"/>
</dbReference>
<evidence type="ECO:0000313" key="2">
    <source>
        <dbReference type="EMBL" id="WVX47961.1"/>
    </source>
</evidence>
<evidence type="ECO:0000256" key="1">
    <source>
        <dbReference type="SAM" id="SignalP"/>
    </source>
</evidence>
<keyword evidence="3" id="KW-1185">Reference proteome</keyword>
<feature type="signal peptide" evidence="1">
    <location>
        <begin position="1"/>
        <end position="21"/>
    </location>
</feature>
<protein>
    <recommendedName>
        <fullName evidence="4">Phospholipase A2</fullName>
    </recommendedName>
</protein>
<accession>A0ABZ2BQ30</accession>
<gene>
    <name evidence="2" type="ORF">ROLI_010370</name>
</gene>
<keyword evidence="1" id="KW-0732">Signal</keyword>
<name>A0ABZ2BQ30_9RHOB</name>
<feature type="chain" id="PRO_5046724267" description="Phospholipase A2" evidence="1">
    <location>
        <begin position="22"/>
        <end position="197"/>
    </location>
</feature>
<dbReference type="Proteomes" id="UP001318682">
    <property type="component" value="Chromosome"/>
</dbReference>
<organism evidence="2 3">
    <name type="scientific">Roseobacter fucihabitans</name>
    <dbReference type="NCBI Taxonomy" id="1537242"/>
    <lineage>
        <taxon>Bacteria</taxon>
        <taxon>Pseudomonadati</taxon>
        <taxon>Pseudomonadota</taxon>
        <taxon>Alphaproteobacteria</taxon>
        <taxon>Rhodobacterales</taxon>
        <taxon>Roseobacteraceae</taxon>
        <taxon>Roseobacter</taxon>
    </lineage>
</organism>
<reference evidence="3" key="1">
    <citation type="submission" date="2024-01" db="EMBL/GenBank/DDBJ databases">
        <title>Roseobacter fucihabitans sp. nov., isolated from the brown alga Fucus spiralis.</title>
        <authorList>
            <person name="Hahnke S."/>
            <person name="Berger M."/>
            <person name="Schlingloff A."/>
            <person name="Athale I."/>
            <person name="Neumann-Schaal M."/>
            <person name="Adenaya A."/>
            <person name="Poehlein A."/>
            <person name="Daniel R."/>
            <person name="Pertersen J."/>
            <person name="Brinkhoff T."/>
        </authorList>
    </citation>
    <scope>NUCLEOTIDE SEQUENCE [LARGE SCALE GENOMIC DNA]</scope>
    <source>
        <strain evidence="3">B14</strain>
    </source>
</reference>
<dbReference type="EMBL" id="CP143423">
    <property type="protein sequence ID" value="WVX47961.1"/>
    <property type="molecule type" value="Genomic_DNA"/>
</dbReference>
<sequence length="197" mass="21226">MKALSALVVMAVVIAVPGALAQGAPGLAERIGLPAHEALMQQTINANPAPFETDGCSGGMSGIWTATANRFPQWAKNQGEKPPWEACCIAHDRIYHDADGATEPRQSFAARLRADQTLRACVIAQGRRDRDTLAQTYATSGQTVDRIYDAIAQAMYLAVRLGGRPCSALPWRWGYGFADCSILSRFDTPSDGKDTED</sequence>